<keyword evidence="4" id="KW-1185">Reference proteome</keyword>
<name>A0AA44DHA7_STRE0</name>
<feature type="compositionally biased region" description="Gly residues" evidence="1">
    <location>
        <begin position="70"/>
        <end position="79"/>
    </location>
</feature>
<dbReference type="Proteomes" id="UP000570003">
    <property type="component" value="Unassembled WGS sequence"/>
</dbReference>
<dbReference type="EMBL" id="JAAXOU010000374">
    <property type="protein sequence ID" value="NKY16470.1"/>
    <property type="molecule type" value="Genomic_DNA"/>
</dbReference>
<comment type="caution">
    <text evidence="3">The sequence shown here is derived from an EMBL/GenBank/DDBJ whole genome shotgun (WGS) entry which is preliminary data.</text>
</comment>
<reference evidence="3 4" key="1">
    <citation type="submission" date="2020-04" db="EMBL/GenBank/DDBJ databases">
        <title>MicrobeNet Type strains.</title>
        <authorList>
            <person name="Nicholson A.C."/>
        </authorList>
    </citation>
    <scope>NUCLEOTIDE SEQUENCE [LARGE SCALE GENOMIC DNA]</scope>
    <source>
        <strain evidence="3 4">DSM 40738</strain>
    </source>
</reference>
<organism evidence="3 4">
    <name type="scientific">Streptomyces somaliensis (strain ATCC 33201 / DSM 40738 / JCM 12659 / KCTC 9044 / NCTC 11332 / NRRL B-12077 / IP 733)</name>
    <dbReference type="NCBI Taxonomy" id="1134445"/>
    <lineage>
        <taxon>Bacteria</taxon>
        <taxon>Bacillati</taxon>
        <taxon>Actinomycetota</taxon>
        <taxon>Actinomycetes</taxon>
        <taxon>Kitasatosporales</taxon>
        <taxon>Streptomycetaceae</taxon>
        <taxon>Streptomyces</taxon>
    </lineage>
</organism>
<feature type="region of interest" description="Disordered" evidence="1">
    <location>
        <begin position="42"/>
        <end position="79"/>
    </location>
</feature>
<gene>
    <name evidence="3" type="ORF">HGA06_20785</name>
</gene>
<evidence type="ECO:0000313" key="4">
    <source>
        <dbReference type="Proteomes" id="UP000570003"/>
    </source>
</evidence>
<evidence type="ECO:0008006" key="5">
    <source>
        <dbReference type="Google" id="ProtNLM"/>
    </source>
</evidence>
<protein>
    <recommendedName>
        <fullName evidence="5">Lipoprotein</fullName>
    </recommendedName>
</protein>
<feature type="chain" id="PRO_5041364482" description="Lipoprotein" evidence="2">
    <location>
        <begin position="22"/>
        <end position="79"/>
    </location>
</feature>
<evidence type="ECO:0000256" key="1">
    <source>
        <dbReference type="SAM" id="MobiDB-lite"/>
    </source>
</evidence>
<proteinExistence type="predicted"/>
<sequence length="79" mass="7238">MRQLPAPVRWAVTAVAVMASAGSTGGCMSVSDDGVEPVASRAAVPSGTAAAGEGTGMAASGGGHEPRGAGRAGGSAGGA</sequence>
<feature type="signal peptide" evidence="2">
    <location>
        <begin position="1"/>
        <end position="21"/>
    </location>
</feature>
<keyword evidence="2" id="KW-0732">Signal</keyword>
<dbReference type="AlphaFoldDB" id="A0AA44DHA7"/>
<dbReference type="PROSITE" id="PS51257">
    <property type="entry name" value="PROKAR_LIPOPROTEIN"/>
    <property type="match status" value="1"/>
</dbReference>
<accession>A0AA44DHA7</accession>
<feature type="non-terminal residue" evidence="3">
    <location>
        <position position="79"/>
    </location>
</feature>
<feature type="compositionally biased region" description="Gly residues" evidence="1">
    <location>
        <begin position="53"/>
        <end position="63"/>
    </location>
</feature>
<evidence type="ECO:0000256" key="2">
    <source>
        <dbReference type="SAM" id="SignalP"/>
    </source>
</evidence>
<evidence type="ECO:0000313" key="3">
    <source>
        <dbReference type="EMBL" id="NKY16470.1"/>
    </source>
</evidence>